<gene>
    <name evidence="3" type="ORF">FYJ65_06335</name>
</gene>
<dbReference type="Pfam" id="PF02129">
    <property type="entry name" value="Peptidase_S15"/>
    <property type="match status" value="1"/>
</dbReference>
<dbReference type="EMBL" id="VUNA01000011">
    <property type="protein sequence ID" value="MST70950.1"/>
    <property type="molecule type" value="Genomic_DNA"/>
</dbReference>
<evidence type="ECO:0000313" key="3">
    <source>
        <dbReference type="EMBL" id="MST70950.1"/>
    </source>
</evidence>
<dbReference type="InterPro" id="IPR008979">
    <property type="entry name" value="Galactose-bd-like_sf"/>
</dbReference>
<sequence>MTMNSKKLMPVFENGMAQPVFPFTDGKTGDAYDAKTSDIVRFCVYVEANFDTNGDGKGDLIKAFVQVPRSAAEGNYKAASVFEARPYCAGVNADGYDHMKEVEGNACPGPDSMKINYSPEPGNPSKYISTMEAAEKADPADWRFPDHGNGDAMCYENIDTYNYYLVRGFAVVLSAGVGTLGSDGFEYTGSDCERDSFRCIVEWLHGDRIAYADRNREEAIRADWSNGKVAMTGRSYAGTMPFAVATTGVAGLETIVPVAGISDWYSFLNQQGAQRYWPAEMLMSFLAYFCASRYNDPALTEEQRQAILDFHQYFSYEQMKTGFDYSDFWKEGNYTLKADGIRCSALIIHGLNDENVSTKQFEMMLHSFEEADRTVKVILHQGPHITPTMANKGYGISINGRNYDDIVNKWISHYLYDVENDAENMPAVLVQNNVDQDQWDEVDSWETERDYEFCSSLTGTTVIDTDWEKAGINKENFDERMSLLDSNMNQRYFSNKAADDLTIQGSVCVKFDAALKDGDASKNFEPENINDVDRLSFELGSASGKMDDVKLTVLLCDVADEEFPSIQTVDPERNVIPVVVRNKGGIHNGGDLPDFDQSVFETVNRKYCVITRAYIDLCNPESGYAPETSENSIELVPGEKHSYNVYLNPARYTVEAGHRLAVVIGTEDPVNCLIHKKYSVEIDNASVKADIPMV</sequence>
<organism evidence="3 4">
    <name type="scientific">Mogibacterium kristiansenii</name>
    <dbReference type="NCBI Taxonomy" id="2606708"/>
    <lineage>
        <taxon>Bacteria</taxon>
        <taxon>Bacillati</taxon>
        <taxon>Bacillota</taxon>
        <taxon>Clostridia</taxon>
        <taxon>Peptostreptococcales</taxon>
        <taxon>Anaerovoracaceae</taxon>
        <taxon>Mogibacterium</taxon>
    </lineage>
</organism>
<dbReference type="InterPro" id="IPR029058">
    <property type="entry name" value="AB_hydrolase_fold"/>
</dbReference>
<evidence type="ECO:0000313" key="4">
    <source>
        <dbReference type="Proteomes" id="UP000469424"/>
    </source>
</evidence>
<proteinExistence type="predicted"/>
<evidence type="ECO:0000256" key="1">
    <source>
        <dbReference type="ARBA" id="ARBA00022801"/>
    </source>
</evidence>
<dbReference type="SUPFAM" id="SSF49785">
    <property type="entry name" value="Galactose-binding domain-like"/>
    <property type="match status" value="1"/>
</dbReference>
<keyword evidence="1" id="KW-0378">Hydrolase</keyword>
<dbReference type="Gene3D" id="1.10.246.70">
    <property type="match status" value="1"/>
</dbReference>
<feature type="domain" description="Xaa-Pro dipeptidyl-peptidase C-terminal" evidence="2">
    <location>
        <begin position="408"/>
        <end position="688"/>
    </location>
</feature>
<dbReference type="AlphaFoldDB" id="A0A6N7X5Z9"/>
<evidence type="ECO:0000259" key="2">
    <source>
        <dbReference type="SMART" id="SM00939"/>
    </source>
</evidence>
<comment type="caution">
    <text evidence="3">The sequence shown here is derived from an EMBL/GenBank/DDBJ whole genome shotgun (WGS) entry which is preliminary data.</text>
</comment>
<dbReference type="Proteomes" id="UP000469424">
    <property type="component" value="Unassembled WGS sequence"/>
</dbReference>
<dbReference type="SMART" id="SM00939">
    <property type="entry name" value="PepX_C"/>
    <property type="match status" value="1"/>
</dbReference>
<dbReference type="Gene3D" id="3.40.50.1820">
    <property type="entry name" value="alpha/beta hydrolase"/>
    <property type="match status" value="1"/>
</dbReference>
<name>A0A6N7X5Z9_9FIRM</name>
<dbReference type="InterPro" id="IPR013736">
    <property type="entry name" value="Xaa-Pro_dipept_C"/>
</dbReference>
<dbReference type="GO" id="GO:0008239">
    <property type="term" value="F:dipeptidyl-peptidase activity"/>
    <property type="evidence" value="ECO:0007669"/>
    <property type="project" value="InterPro"/>
</dbReference>
<accession>A0A6N7X5Z9</accession>
<reference evidence="3 4" key="1">
    <citation type="submission" date="2019-08" db="EMBL/GenBank/DDBJ databases">
        <title>In-depth cultivation of the pig gut microbiome towards novel bacterial diversity and tailored functional studies.</title>
        <authorList>
            <person name="Wylensek D."/>
            <person name="Hitch T.C.A."/>
            <person name="Clavel T."/>
        </authorList>
    </citation>
    <scope>NUCLEOTIDE SEQUENCE [LARGE SCALE GENOMIC DNA]</scope>
    <source>
        <strain evidence="3 4">WCA-MUC-591-APC-4B</strain>
    </source>
</reference>
<keyword evidence="4" id="KW-1185">Reference proteome</keyword>
<protein>
    <recommendedName>
        <fullName evidence="2">Xaa-Pro dipeptidyl-peptidase C-terminal domain-containing protein</fullName>
    </recommendedName>
</protein>
<dbReference type="RefSeq" id="WP_154554513.1">
    <property type="nucleotide sequence ID" value="NZ_VUNA01000011.1"/>
</dbReference>
<dbReference type="InterPro" id="IPR000383">
    <property type="entry name" value="Xaa-Pro-like_dom"/>
</dbReference>
<dbReference type="Gene3D" id="2.60.120.260">
    <property type="entry name" value="Galactose-binding domain-like"/>
    <property type="match status" value="1"/>
</dbReference>
<dbReference type="SUPFAM" id="SSF53474">
    <property type="entry name" value="alpha/beta-Hydrolases"/>
    <property type="match status" value="1"/>
</dbReference>